<keyword evidence="2" id="KW-1185">Reference proteome</keyword>
<accession>A0ABP0IRR0</accession>
<sequence>MVVPNPMRANGCSLPLRHCHFRWSSVLYLGSLGGPTMVLDQVMEMEKNHPAIPSRGWISSCSSNRWLAFGGDLRHGAVSFGLKEPEPHAPRNVILFNYWKGLRPAPPSCAEPCFQDYLPLCSTSPASAHLLSEPEIARLLEEGLGPKAVEVQAKDVVQAEDMPQCVPVEDLPFNLPLPPQKACWSEGLEAEAESL</sequence>
<reference evidence="1 2" key="1">
    <citation type="submission" date="2024-02" db="EMBL/GenBank/DDBJ databases">
        <authorList>
            <person name="Chen Y."/>
            <person name="Shah S."/>
            <person name="Dougan E. K."/>
            <person name="Thang M."/>
            <person name="Chan C."/>
        </authorList>
    </citation>
    <scope>NUCLEOTIDE SEQUENCE [LARGE SCALE GENOMIC DNA]</scope>
</reference>
<organism evidence="1 2">
    <name type="scientific">Durusdinium trenchii</name>
    <dbReference type="NCBI Taxonomy" id="1381693"/>
    <lineage>
        <taxon>Eukaryota</taxon>
        <taxon>Sar</taxon>
        <taxon>Alveolata</taxon>
        <taxon>Dinophyceae</taxon>
        <taxon>Suessiales</taxon>
        <taxon>Symbiodiniaceae</taxon>
        <taxon>Durusdinium</taxon>
    </lineage>
</organism>
<dbReference type="EMBL" id="CAXAMN010003581">
    <property type="protein sequence ID" value="CAK9005282.1"/>
    <property type="molecule type" value="Genomic_DNA"/>
</dbReference>
<evidence type="ECO:0000313" key="1">
    <source>
        <dbReference type="EMBL" id="CAK9005282.1"/>
    </source>
</evidence>
<proteinExistence type="predicted"/>
<gene>
    <name evidence="1" type="ORF">CCMP2556_LOCUS8009</name>
</gene>
<comment type="caution">
    <text evidence="1">The sequence shown here is derived from an EMBL/GenBank/DDBJ whole genome shotgun (WGS) entry which is preliminary data.</text>
</comment>
<protein>
    <submittedName>
        <fullName evidence="1">Uncharacterized protein</fullName>
    </submittedName>
</protein>
<name>A0ABP0IRR0_9DINO</name>
<evidence type="ECO:0000313" key="2">
    <source>
        <dbReference type="Proteomes" id="UP001642484"/>
    </source>
</evidence>
<dbReference type="Proteomes" id="UP001642484">
    <property type="component" value="Unassembled WGS sequence"/>
</dbReference>